<dbReference type="Proteomes" id="UP000735302">
    <property type="component" value="Unassembled WGS sequence"/>
</dbReference>
<sequence length="212" mass="23533">MKQSVASRDLDASCFVNSMKQTVASRDRNTSCFVNSNKQTVTPRDLHTTCSFVTSIKQMICEKSLSSSSIFSAQEFLPPTLSLRRHGELRRIFIVPSDRFGEIRFDLRHLLVTQPTIAGLVLVRATTASVVGNRVRRIKNDALKALVFRRENLALTEMSWWQDSLQSSKLGGRTHFSGPELVTGLPSILQTWWQDSLPSKSLVAGLPSGPGA</sequence>
<protein>
    <submittedName>
        <fullName evidence="1">Uncharacterized protein</fullName>
    </submittedName>
</protein>
<accession>A0AAV4CW81</accession>
<keyword evidence="2" id="KW-1185">Reference proteome</keyword>
<evidence type="ECO:0000313" key="1">
    <source>
        <dbReference type="EMBL" id="GFO36153.1"/>
    </source>
</evidence>
<dbReference type="AlphaFoldDB" id="A0AAV4CW81"/>
<gene>
    <name evidence="1" type="ORF">PoB_006265800</name>
</gene>
<name>A0AAV4CW81_9GAST</name>
<dbReference type="EMBL" id="BLXT01007044">
    <property type="protein sequence ID" value="GFO36153.1"/>
    <property type="molecule type" value="Genomic_DNA"/>
</dbReference>
<evidence type="ECO:0000313" key="2">
    <source>
        <dbReference type="Proteomes" id="UP000735302"/>
    </source>
</evidence>
<comment type="caution">
    <text evidence="1">The sequence shown here is derived from an EMBL/GenBank/DDBJ whole genome shotgun (WGS) entry which is preliminary data.</text>
</comment>
<proteinExistence type="predicted"/>
<organism evidence="1 2">
    <name type="scientific">Plakobranchus ocellatus</name>
    <dbReference type="NCBI Taxonomy" id="259542"/>
    <lineage>
        <taxon>Eukaryota</taxon>
        <taxon>Metazoa</taxon>
        <taxon>Spiralia</taxon>
        <taxon>Lophotrochozoa</taxon>
        <taxon>Mollusca</taxon>
        <taxon>Gastropoda</taxon>
        <taxon>Heterobranchia</taxon>
        <taxon>Euthyneura</taxon>
        <taxon>Panpulmonata</taxon>
        <taxon>Sacoglossa</taxon>
        <taxon>Placobranchoidea</taxon>
        <taxon>Plakobranchidae</taxon>
        <taxon>Plakobranchus</taxon>
    </lineage>
</organism>
<reference evidence="1 2" key="1">
    <citation type="journal article" date="2021" name="Elife">
        <title>Chloroplast acquisition without the gene transfer in kleptoplastic sea slugs, Plakobranchus ocellatus.</title>
        <authorList>
            <person name="Maeda T."/>
            <person name="Takahashi S."/>
            <person name="Yoshida T."/>
            <person name="Shimamura S."/>
            <person name="Takaki Y."/>
            <person name="Nagai Y."/>
            <person name="Toyoda A."/>
            <person name="Suzuki Y."/>
            <person name="Arimoto A."/>
            <person name="Ishii H."/>
            <person name="Satoh N."/>
            <person name="Nishiyama T."/>
            <person name="Hasebe M."/>
            <person name="Maruyama T."/>
            <person name="Minagawa J."/>
            <person name="Obokata J."/>
            <person name="Shigenobu S."/>
        </authorList>
    </citation>
    <scope>NUCLEOTIDE SEQUENCE [LARGE SCALE GENOMIC DNA]</scope>
</reference>